<feature type="domain" description="Transposase putative helix-turn-helix" evidence="10">
    <location>
        <begin position="11"/>
        <end position="54"/>
    </location>
</feature>
<keyword evidence="2" id="KW-0815">Transposition</keyword>
<feature type="region of interest" description="Disordered" evidence="7">
    <location>
        <begin position="387"/>
        <end position="406"/>
    </location>
</feature>
<feature type="compositionally biased region" description="Polar residues" evidence="7">
    <location>
        <begin position="395"/>
        <end position="406"/>
    </location>
</feature>
<dbReference type="GO" id="GO:0003677">
    <property type="term" value="F:DNA binding"/>
    <property type="evidence" value="ECO:0007669"/>
    <property type="project" value="UniProtKB-KW"/>
</dbReference>
<dbReference type="GO" id="GO:0032196">
    <property type="term" value="P:transposition"/>
    <property type="evidence" value="ECO:0007669"/>
    <property type="project" value="UniProtKB-KW"/>
</dbReference>
<protein>
    <submittedName>
        <fullName evidence="11">Transposase</fullName>
    </submittedName>
</protein>
<feature type="domain" description="Probable transposase IS891/IS1136/IS1341" evidence="8">
    <location>
        <begin position="171"/>
        <end position="281"/>
    </location>
</feature>
<evidence type="ECO:0000259" key="9">
    <source>
        <dbReference type="Pfam" id="PF07282"/>
    </source>
</evidence>
<organism evidence="11 12">
    <name type="scientific">Candidatus Anaerobiospirillum pullistercoris</name>
    <dbReference type="NCBI Taxonomy" id="2838452"/>
    <lineage>
        <taxon>Bacteria</taxon>
        <taxon>Pseudomonadati</taxon>
        <taxon>Pseudomonadota</taxon>
        <taxon>Gammaproteobacteria</taxon>
        <taxon>Aeromonadales</taxon>
        <taxon>Succinivibrionaceae</taxon>
        <taxon>Anaerobiospirillum</taxon>
    </lineage>
</organism>
<dbReference type="InterPro" id="IPR010095">
    <property type="entry name" value="Cas12f1-like_TNB"/>
</dbReference>
<reference evidence="11" key="1">
    <citation type="journal article" date="2021" name="PeerJ">
        <title>Extensive microbial diversity within the chicken gut microbiome revealed by metagenomics and culture.</title>
        <authorList>
            <person name="Gilroy R."/>
            <person name="Ravi A."/>
            <person name="Getino M."/>
            <person name="Pursley I."/>
            <person name="Horton D.L."/>
            <person name="Alikhan N.F."/>
            <person name="Baker D."/>
            <person name="Gharbi K."/>
            <person name="Hall N."/>
            <person name="Watson M."/>
            <person name="Adriaenssens E.M."/>
            <person name="Foster-Nyarko E."/>
            <person name="Jarju S."/>
            <person name="Secka A."/>
            <person name="Antonio M."/>
            <person name="Oren A."/>
            <person name="Chaudhuri R.R."/>
            <person name="La Ragione R."/>
            <person name="Hildebrand F."/>
            <person name="Pallen M.J."/>
        </authorList>
    </citation>
    <scope>NUCLEOTIDE SEQUENCE</scope>
    <source>
        <strain evidence="11">USASDec5-558</strain>
    </source>
</reference>
<sequence>MSTEPILKLCNRAIRVRIYPNKEQAILINKTIGCCRFVYNRMLDDRKYHYDQVGKDVQITPANYKHDYPWLKEVDSLALSNAQLNLDKAFSNFFEGRAGFPKFKSKRRSKLSYTTNNVNNSVRIEGEFLRLPKLGMVRAKIHRKVLKDWHIKSVSVSLDAGNYYASILFEYESQVLDPVDPQKLLGLDFSMSDLYVDSDGNRPCNPHYYRQNEKRLKAEQRKLSRCKKGSNNYEKQLLKLQRLNQHIENQTRDYLNKLSRSLADHFDMIAVEDINLRAMSQCLKLGKSVRDNSFGMFRDMLKYKLEEQGKYFVVVDKFFPSSQLCSKCGRKNPAFKQMNVSKNLSVREWTCPFCGTHHDRDVNAAINIREEGRKLIPKIKAERQQELQKLRKQSAKSTDNNASTLA</sequence>
<evidence type="ECO:0000259" key="8">
    <source>
        <dbReference type="Pfam" id="PF01385"/>
    </source>
</evidence>
<evidence type="ECO:0000256" key="1">
    <source>
        <dbReference type="ARBA" id="ARBA00008761"/>
    </source>
</evidence>
<reference evidence="11" key="2">
    <citation type="submission" date="2021-04" db="EMBL/GenBank/DDBJ databases">
        <authorList>
            <person name="Gilroy R."/>
        </authorList>
    </citation>
    <scope>NUCLEOTIDE SEQUENCE</scope>
    <source>
        <strain evidence="11">USASDec5-558</strain>
    </source>
</reference>
<gene>
    <name evidence="11" type="ORF">H9850_06150</name>
</gene>
<dbReference type="NCBIfam" id="NF040570">
    <property type="entry name" value="guided_TnpB"/>
    <property type="match status" value="1"/>
</dbReference>
<accession>A0A9D1WDN9</accession>
<evidence type="ECO:0000259" key="10">
    <source>
        <dbReference type="Pfam" id="PF12323"/>
    </source>
</evidence>
<evidence type="ECO:0000256" key="2">
    <source>
        <dbReference type="ARBA" id="ARBA00022578"/>
    </source>
</evidence>
<comment type="caution">
    <text evidence="11">The sequence shown here is derived from an EMBL/GenBank/DDBJ whole genome shotgun (WGS) entry which is preliminary data.</text>
</comment>
<dbReference type="Pfam" id="PF12323">
    <property type="entry name" value="HTH_OrfB_IS605"/>
    <property type="match status" value="1"/>
</dbReference>
<dbReference type="InterPro" id="IPR001959">
    <property type="entry name" value="Transposase"/>
</dbReference>
<dbReference type="Pfam" id="PF01385">
    <property type="entry name" value="OrfB_IS605"/>
    <property type="match status" value="1"/>
</dbReference>
<evidence type="ECO:0000256" key="5">
    <source>
        <dbReference type="ARBA" id="ARBA00023125"/>
    </source>
</evidence>
<dbReference type="AlphaFoldDB" id="A0A9D1WDN9"/>
<keyword evidence="6" id="KW-0233">DNA recombination</keyword>
<keyword evidence="3" id="KW-0479">Metal-binding</keyword>
<evidence type="ECO:0000256" key="7">
    <source>
        <dbReference type="SAM" id="MobiDB-lite"/>
    </source>
</evidence>
<name>A0A9D1WDN9_9GAMM</name>
<dbReference type="InterPro" id="IPR021027">
    <property type="entry name" value="Transposase_put_HTH"/>
</dbReference>
<evidence type="ECO:0000256" key="4">
    <source>
        <dbReference type="ARBA" id="ARBA00022833"/>
    </source>
</evidence>
<dbReference type="Proteomes" id="UP000886829">
    <property type="component" value="Unassembled WGS sequence"/>
</dbReference>
<evidence type="ECO:0000256" key="6">
    <source>
        <dbReference type="ARBA" id="ARBA00023172"/>
    </source>
</evidence>
<dbReference type="GO" id="GO:0046872">
    <property type="term" value="F:metal ion binding"/>
    <property type="evidence" value="ECO:0007669"/>
    <property type="project" value="UniProtKB-KW"/>
</dbReference>
<keyword evidence="4" id="KW-0862">Zinc</keyword>
<dbReference type="Pfam" id="PF07282">
    <property type="entry name" value="Cas12f1-like_TNB"/>
    <property type="match status" value="1"/>
</dbReference>
<dbReference type="EMBL" id="DXEV01000118">
    <property type="protein sequence ID" value="HIX57034.1"/>
    <property type="molecule type" value="Genomic_DNA"/>
</dbReference>
<evidence type="ECO:0000256" key="3">
    <source>
        <dbReference type="ARBA" id="ARBA00022723"/>
    </source>
</evidence>
<evidence type="ECO:0000313" key="11">
    <source>
        <dbReference type="EMBL" id="HIX57034.1"/>
    </source>
</evidence>
<feature type="domain" description="Cas12f1-like TNB" evidence="9">
    <location>
        <begin position="294"/>
        <end position="368"/>
    </location>
</feature>
<proteinExistence type="inferred from homology"/>
<keyword evidence="5" id="KW-0238">DNA-binding</keyword>
<evidence type="ECO:0000313" key="12">
    <source>
        <dbReference type="Proteomes" id="UP000886829"/>
    </source>
</evidence>
<dbReference type="GO" id="GO:0006310">
    <property type="term" value="P:DNA recombination"/>
    <property type="evidence" value="ECO:0007669"/>
    <property type="project" value="UniProtKB-KW"/>
</dbReference>
<comment type="similarity">
    <text evidence="1">In the C-terminal section; belongs to the transposase 35 family.</text>
</comment>